<dbReference type="Proteomes" id="UP000706525">
    <property type="component" value="Unassembled WGS sequence"/>
</dbReference>
<evidence type="ECO:0000313" key="1">
    <source>
        <dbReference type="EMBL" id="CAG9184376.1"/>
    </source>
</evidence>
<evidence type="ECO:0000313" key="2">
    <source>
        <dbReference type="Proteomes" id="UP000706525"/>
    </source>
</evidence>
<organism evidence="1 2">
    <name type="scientific">Cupriavidus pampae</name>
    <dbReference type="NCBI Taxonomy" id="659251"/>
    <lineage>
        <taxon>Bacteria</taxon>
        <taxon>Pseudomonadati</taxon>
        <taxon>Pseudomonadota</taxon>
        <taxon>Betaproteobacteria</taxon>
        <taxon>Burkholderiales</taxon>
        <taxon>Burkholderiaceae</taxon>
        <taxon>Cupriavidus</taxon>
    </lineage>
</organism>
<proteinExistence type="predicted"/>
<keyword evidence="2" id="KW-1185">Reference proteome</keyword>
<name>A0ABM8XVG8_9BURK</name>
<reference evidence="1 2" key="1">
    <citation type="submission" date="2021-08" db="EMBL/GenBank/DDBJ databases">
        <authorList>
            <person name="Peeters C."/>
        </authorList>
    </citation>
    <scope>NUCLEOTIDE SEQUENCE [LARGE SCALE GENOMIC DNA]</scope>
    <source>
        <strain evidence="1 2">LMG 32289</strain>
    </source>
</reference>
<gene>
    <name evidence="1" type="ORF">LMG32289_05600</name>
</gene>
<dbReference type="EMBL" id="CAJZAG010000012">
    <property type="protein sequence ID" value="CAG9184376.1"/>
    <property type="molecule type" value="Genomic_DNA"/>
</dbReference>
<dbReference type="RefSeq" id="WP_223994277.1">
    <property type="nucleotide sequence ID" value="NZ_CAJZAG010000012.1"/>
</dbReference>
<protein>
    <submittedName>
        <fullName evidence="1">Uncharacterized protein</fullName>
    </submittedName>
</protein>
<accession>A0ABM8XVG8</accession>
<sequence length="55" mass="5878">MTYLITRPSASDRNPAPLALCAKQQIARVLRTSLGPVFPPSLTLPALAATRRTSS</sequence>
<comment type="caution">
    <text evidence="1">The sequence shown here is derived from an EMBL/GenBank/DDBJ whole genome shotgun (WGS) entry which is preliminary data.</text>
</comment>